<dbReference type="GeneID" id="93100554"/>
<keyword evidence="2" id="KW-1185">Reference proteome</keyword>
<gene>
    <name evidence="1" type="ORF">GGR14_000097</name>
</gene>
<organism evidence="1 2">
    <name type="scientific">Butyricimonas faecihominis</name>
    <dbReference type="NCBI Taxonomy" id="1472416"/>
    <lineage>
        <taxon>Bacteria</taxon>
        <taxon>Pseudomonadati</taxon>
        <taxon>Bacteroidota</taxon>
        <taxon>Bacteroidia</taxon>
        <taxon>Bacteroidales</taxon>
        <taxon>Odoribacteraceae</taxon>
        <taxon>Butyricimonas</taxon>
    </lineage>
</organism>
<proteinExistence type="predicted"/>
<protein>
    <recommendedName>
        <fullName evidence="3">DUF4365 domain-containing protein</fullName>
    </recommendedName>
</protein>
<sequence length="593" mass="68806">MLSKKDIEELATGAVKRYFNTCNLISPQIQENDKTPDWDGYLNIYKEKKDVRRNFIGCIRIQVKGIQVNDFKKTESFPIETVFLNNARSEGFVFFVVEVKEDGTSTIFYRMMAPIEIRAELSKLKNDQKTKNFHFEILDSDKDFITRQLAEFLIDCIKQKSFAIKDEFKIEDIKDATEYQWGFTMLGKKENFAKDIFDGFKSFLYAKTKEGVEIPVGNSRMTVCIPEITGIQQEPVVTDNIIANEYTLKYSKDFITYEIQNLLSFKILNNVNVKENNVTIDILAKTTEQYIEAYSIFLSLLRVRQIKFGSHCHTLKTKNTDRIISDLENRISNFKKHAEVIKVLNIKTPLDYGIFSKEDNKSILQLHKALIEHQPIGLNKPKAFFKLDIANICILLTCQSDGNGKFYIDDFFKNSNIKVSQDGNKKPFLVPIFSFLEKLGYVLFDNIPYDKILDSYKEFVDIDSRVYTQANLDLLEMLKAADELQNKQMLSKRKITLNTALELAQWLIENDKQTSLTDIHLINYLQTTKRLRDLTDEERKPLIKMTQSSEPMVRAAANILLGDTDVAKYIIENMKNDDKIIFVNFPIYHLLLK</sequence>
<comment type="caution">
    <text evidence="1">The sequence shown here is derived from an EMBL/GenBank/DDBJ whole genome shotgun (WGS) entry which is preliminary data.</text>
</comment>
<name>A0A7W6MX03_9BACT</name>
<dbReference type="EMBL" id="JACIES010000001">
    <property type="protein sequence ID" value="MBB4024336.1"/>
    <property type="molecule type" value="Genomic_DNA"/>
</dbReference>
<accession>A0A7W6MX03</accession>
<dbReference type="AlphaFoldDB" id="A0A7W6MX03"/>
<reference evidence="1 2" key="1">
    <citation type="submission" date="2020-08" db="EMBL/GenBank/DDBJ databases">
        <title>Genomic Encyclopedia of Type Strains, Phase IV (KMG-IV): sequencing the most valuable type-strain genomes for metagenomic binning, comparative biology and taxonomic classification.</title>
        <authorList>
            <person name="Goeker M."/>
        </authorList>
    </citation>
    <scope>NUCLEOTIDE SEQUENCE [LARGE SCALE GENOMIC DNA]</scope>
    <source>
        <strain evidence="1 2">DSM 105721</strain>
    </source>
</reference>
<dbReference type="Proteomes" id="UP000546007">
    <property type="component" value="Unassembled WGS sequence"/>
</dbReference>
<evidence type="ECO:0008006" key="3">
    <source>
        <dbReference type="Google" id="ProtNLM"/>
    </source>
</evidence>
<evidence type="ECO:0000313" key="1">
    <source>
        <dbReference type="EMBL" id="MBB4024336.1"/>
    </source>
</evidence>
<dbReference type="OrthoDB" id="1100858at2"/>
<dbReference type="RefSeq" id="WP_103878067.1">
    <property type="nucleotide sequence ID" value="NZ_AP028155.1"/>
</dbReference>
<evidence type="ECO:0000313" key="2">
    <source>
        <dbReference type="Proteomes" id="UP000546007"/>
    </source>
</evidence>